<comment type="caution">
    <text evidence="1">The sequence shown here is derived from an EMBL/GenBank/DDBJ whole genome shotgun (WGS) entry which is preliminary data.</text>
</comment>
<proteinExistence type="predicted"/>
<reference evidence="1 2" key="1">
    <citation type="submission" date="2017-04" db="EMBL/GenBank/DDBJ databases">
        <title>Draft genome sequence of Marssonina coronaria NL1: causal agent of apple blotch.</title>
        <authorList>
            <person name="Cheng Q."/>
        </authorList>
    </citation>
    <scope>NUCLEOTIDE SEQUENCE [LARGE SCALE GENOMIC DNA]</scope>
    <source>
        <strain evidence="1 2">NL1</strain>
    </source>
</reference>
<evidence type="ECO:0000313" key="1">
    <source>
        <dbReference type="EMBL" id="OWO99377.1"/>
    </source>
</evidence>
<dbReference type="AlphaFoldDB" id="A0A218YUS0"/>
<dbReference type="InParanoid" id="A0A218YUS0"/>
<name>A0A218YUS0_9HELO</name>
<accession>A0A218YUS0</accession>
<gene>
    <name evidence="1" type="ORF">B2J93_8774</name>
</gene>
<dbReference type="Proteomes" id="UP000242519">
    <property type="component" value="Unassembled WGS sequence"/>
</dbReference>
<organism evidence="1 2">
    <name type="scientific">Diplocarpon coronariae</name>
    <dbReference type="NCBI Taxonomy" id="2795749"/>
    <lineage>
        <taxon>Eukaryota</taxon>
        <taxon>Fungi</taxon>
        <taxon>Dikarya</taxon>
        <taxon>Ascomycota</taxon>
        <taxon>Pezizomycotina</taxon>
        <taxon>Leotiomycetes</taxon>
        <taxon>Helotiales</taxon>
        <taxon>Drepanopezizaceae</taxon>
        <taxon>Diplocarpon</taxon>
    </lineage>
</organism>
<evidence type="ECO:0000313" key="2">
    <source>
        <dbReference type="Proteomes" id="UP000242519"/>
    </source>
</evidence>
<protein>
    <submittedName>
        <fullName evidence="1">Subtilisin-like protease</fullName>
    </submittedName>
</protein>
<keyword evidence="2" id="KW-1185">Reference proteome</keyword>
<dbReference type="EMBL" id="MZNU01000361">
    <property type="protein sequence ID" value="OWO99377.1"/>
    <property type="molecule type" value="Genomic_DNA"/>
</dbReference>
<sequence length="92" mass="9388">MARNKGADIITSSIGSNNGCPEDPWSAATAAIVVDNTNTPTFGLSGSFSTNNGTSSDFIYALGIGNFFDVDLALAATSLYTTTVEDACNALA</sequence>